<accession>A0A226DFK8</accession>
<dbReference type="InterPro" id="IPR001465">
    <property type="entry name" value="Malate_synthase_TIM"/>
</dbReference>
<dbReference type="InterPro" id="IPR048356">
    <property type="entry name" value="MS_N"/>
</dbReference>
<reference evidence="12 13" key="1">
    <citation type="submission" date="2015-12" db="EMBL/GenBank/DDBJ databases">
        <title>The genome of Folsomia candida.</title>
        <authorList>
            <person name="Faddeeva A."/>
            <person name="Derks M.F."/>
            <person name="Anvar Y."/>
            <person name="Smit S."/>
            <person name="Van Straalen N."/>
            <person name="Roelofs D."/>
        </authorList>
    </citation>
    <scope>NUCLEOTIDE SEQUENCE [LARGE SCALE GENOMIC DNA]</scope>
    <source>
        <strain evidence="12 13">VU population</strain>
        <tissue evidence="12">Whole body</tissue>
    </source>
</reference>
<feature type="active site" description="Proton donor" evidence="7">
    <location>
        <position position="532"/>
    </location>
</feature>
<dbReference type="GO" id="GO:0004474">
    <property type="term" value="F:malate synthase activity"/>
    <property type="evidence" value="ECO:0007669"/>
    <property type="project" value="UniProtKB-EC"/>
</dbReference>
<dbReference type="Proteomes" id="UP000198287">
    <property type="component" value="Unassembled WGS sequence"/>
</dbReference>
<feature type="active site" description="Proton acceptor" evidence="7">
    <location>
        <position position="242"/>
    </location>
</feature>
<keyword evidence="13" id="KW-1185">Reference proteome</keyword>
<dbReference type="NCBIfam" id="TIGR01344">
    <property type="entry name" value="malate_syn_A"/>
    <property type="match status" value="1"/>
</dbReference>
<keyword evidence="4 8" id="KW-0816">Tricarboxylic acid cycle</keyword>
<keyword evidence="5 8" id="KW-0808">Transferase</keyword>
<dbReference type="GO" id="GO:0006097">
    <property type="term" value="P:glyoxylate cycle"/>
    <property type="evidence" value="ECO:0007669"/>
    <property type="project" value="UniProtKB-UniPathway"/>
</dbReference>
<feature type="domain" description="Malate synthase N-terminal" evidence="10">
    <location>
        <begin position="86"/>
        <end position="146"/>
    </location>
</feature>
<evidence type="ECO:0000256" key="1">
    <source>
        <dbReference type="ARBA" id="ARBA00006394"/>
    </source>
</evidence>
<evidence type="ECO:0000256" key="7">
    <source>
        <dbReference type="PIRSR" id="PIRSR601465-50"/>
    </source>
</evidence>
<evidence type="ECO:0000256" key="3">
    <source>
        <dbReference type="ARBA" id="ARBA00022435"/>
    </source>
</evidence>
<dbReference type="GO" id="GO:0006099">
    <property type="term" value="P:tricarboxylic acid cycle"/>
    <property type="evidence" value="ECO:0007669"/>
    <property type="project" value="UniProtKB-KW"/>
</dbReference>
<dbReference type="EMBL" id="LNIX01000021">
    <property type="protein sequence ID" value="OXA43644.1"/>
    <property type="molecule type" value="Genomic_DNA"/>
</dbReference>
<evidence type="ECO:0000256" key="8">
    <source>
        <dbReference type="RuleBase" id="RU000555"/>
    </source>
</evidence>
<dbReference type="OMA" id="AGCDSCW"/>
<sequence>MLIKIILRPLHPQGGSLTRSTTSSRCFSNSAPAQNSNKNLTIFGKSKSFLSPRAVLGASSYQVFKKQRSTMAQIDLAVNTQSGCLEFVIPPDSSTKEILSNDALVFLKKLHRNFEPRRKEILEARVRRQQAINEGKDVLDFLPSTKFIRDDPTWHISPLPPQLHRRRVEITGPVDRKMVINALNSGADCYMADFEDSTAPTWQNQIAGQANLKDAIRRRIDFTAPNGKEYKLEDEVATLLVRPRGWHLDEKHLLIDGERLSGSIFDFGLYFFHNAQELLARGMGPYFYLPKLQSHLEARLWNDVFVFAQDELGIPQGTIKATVLIETIMAAFEMDEILYELKNHSSGLNAGRWDYIFSCIKTFQKKSPQTINGPFAFPDRSQITMNVPFMRAYCLSLVQTCHRRHAPAIGGMSALIPIKDDSAANEKAMSAIRDDKIRDAKDGFDGGWVAHPGLVNLAMAEFVKVLGDNSNQIKKPLLLDYVPKAENILNFQPTEPKITETGLRSNVRVGIQYLASWLAGVGCVPINNLMEDAATAEISRSQIWQWIHSSKGVLDDGRKVNDALVDAITADELTKLKKNFPNVKTFDKAADIFIRLSKSPNFEEFLTLPLYETF</sequence>
<evidence type="ECO:0000313" key="12">
    <source>
        <dbReference type="EMBL" id="OXA43644.1"/>
    </source>
</evidence>
<evidence type="ECO:0000259" key="10">
    <source>
        <dbReference type="Pfam" id="PF20656"/>
    </source>
</evidence>
<dbReference type="FunFam" id="1.20.1220.12:FF:000001">
    <property type="entry name" value="Malate synthase"/>
    <property type="match status" value="1"/>
</dbReference>
<dbReference type="Pfam" id="PF20659">
    <property type="entry name" value="MS_C"/>
    <property type="match status" value="1"/>
</dbReference>
<organism evidence="12 13">
    <name type="scientific">Folsomia candida</name>
    <name type="common">Springtail</name>
    <dbReference type="NCBI Taxonomy" id="158441"/>
    <lineage>
        <taxon>Eukaryota</taxon>
        <taxon>Metazoa</taxon>
        <taxon>Ecdysozoa</taxon>
        <taxon>Arthropoda</taxon>
        <taxon>Hexapoda</taxon>
        <taxon>Collembola</taxon>
        <taxon>Entomobryomorpha</taxon>
        <taxon>Isotomoidea</taxon>
        <taxon>Isotomidae</taxon>
        <taxon>Proisotominae</taxon>
        <taxon>Folsomia</taxon>
    </lineage>
</organism>
<keyword evidence="3 8" id="KW-0329">Glyoxylate bypass</keyword>
<dbReference type="SUPFAM" id="SSF51645">
    <property type="entry name" value="Malate synthase G"/>
    <property type="match status" value="1"/>
</dbReference>
<dbReference type="OrthoDB" id="4078635at2759"/>
<dbReference type="Gene3D" id="1.20.1220.12">
    <property type="entry name" value="Malate synthase, domain III"/>
    <property type="match status" value="1"/>
</dbReference>
<dbReference type="InterPro" id="IPR044856">
    <property type="entry name" value="Malate_synth_C_sf"/>
</dbReference>
<evidence type="ECO:0000256" key="6">
    <source>
        <dbReference type="ARBA" id="ARBA00047918"/>
    </source>
</evidence>
<evidence type="ECO:0000259" key="11">
    <source>
        <dbReference type="Pfam" id="PF20659"/>
    </source>
</evidence>
<evidence type="ECO:0000313" key="13">
    <source>
        <dbReference type="Proteomes" id="UP000198287"/>
    </source>
</evidence>
<dbReference type="UniPathway" id="UPA00703">
    <property type="reaction ID" value="UER00720"/>
</dbReference>
<feature type="domain" description="Malate synthase TIM barrel" evidence="9">
    <location>
        <begin position="238"/>
        <end position="489"/>
    </location>
</feature>
<dbReference type="STRING" id="158441.A0A226DFK8"/>
<feature type="domain" description="Malate synthase C-terminal" evidence="11">
    <location>
        <begin position="497"/>
        <end position="613"/>
    </location>
</feature>
<evidence type="ECO:0000256" key="5">
    <source>
        <dbReference type="ARBA" id="ARBA00022679"/>
    </source>
</evidence>
<dbReference type="PANTHER" id="PTHR42902">
    <property type="entry name" value="MALATE SYNTHASE"/>
    <property type="match status" value="1"/>
</dbReference>
<proteinExistence type="inferred from homology"/>
<dbReference type="AlphaFoldDB" id="A0A226DFK8"/>
<comment type="catalytic activity">
    <reaction evidence="6 8">
        <text>glyoxylate + acetyl-CoA + H2O = (S)-malate + CoA + H(+)</text>
        <dbReference type="Rhea" id="RHEA:18181"/>
        <dbReference type="ChEBI" id="CHEBI:15377"/>
        <dbReference type="ChEBI" id="CHEBI:15378"/>
        <dbReference type="ChEBI" id="CHEBI:15589"/>
        <dbReference type="ChEBI" id="CHEBI:36655"/>
        <dbReference type="ChEBI" id="CHEBI:57287"/>
        <dbReference type="ChEBI" id="CHEBI:57288"/>
        <dbReference type="EC" id="2.3.3.9"/>
    </reaction>
</comment>
<name>A0A226DFK8_FOLCA</name>
<dbReference type="PROSITE" id="PS00510">
    <property type="entry name" value="MALATE_SYNTHASE"/>
    <property type="match status" value="1"/>
</dbReference>
<gene>
    <name evidence="12" type="ORF">Fcan01_21530</name>
</gene>
<dbReference type="Pfam" id="PF01274">
    <property type="entry name" value="MS_TIM-barrel"/>
    <property type="match status" value="1"/>
</dbReference>
<dbReference type="InterPro" id="IPR019830">
    <property type="entry name" value="Malate_synthase_CS"/>
</dbReference>
<dbReference type="PANTHER" id="PTHR42902:SF1">
    <property type="entry name" value="MALATE SYNTHASE 1-RELATED"/>
    <property type="match status" value="1"/>
</dbReference>
<comment type="similarity">
    <text evidence="1 8">Belongs to the malate synthase family.</text>
</comment>
<dbReference type="InterPro" id="IPR006252">
    <property type="entry name" value="Malate_synthA"/>
</dbReference>
<evidence type="ECO:0000256" key="2">
    <source>
        <dbReference type="ARBA" id="ARBA00012636"/>
    </source>
</evidence>
<dbReference type="EC" id="2.3.3.9" evidence="2 8"/>
<dbReference type="Pfam" id="PF20656">
    <property type="entry name" value="MS_N"/>
    <property type="match status" value="1"/>
</dbReference>
<evidence type="ECO:0000256" key="4">
    <source>
        <dbReference type="ARBA" id="ARBA00022532"/>
    </source>
</evidence>
<comment type="caution">
    <text evidence="12">The sequence shown here is derived from an EMBL/GenBank/DDBJ whole genome shotgun (WGS) entry which is preliminary data.</text>
</comment>
<dbReference type="InterPro" id="IPR048355">
    <property type="entry name" value="MS_C"/>
</dbReference>
<dbReference type="InterPro" id="IPR046363">
    <property type="entry name" value="MS_N_TIM-barrel_dom"/>
</dbReference>
<dbReference type="Gene3D" id="3.20.20.360">
    <property type="entry name" value="Malate synthase, domain 3"/>
    <property type="match status" value="1"/>
</dbReference>
<protein>
    <recommendedName>
        <fullName evidence="2 8">Malate synthase</fullName>
        <ecNumber evidence="2 8">2.3.3.9</ecNumber>
    </recommendedName>
</protein>
<evidence type="ECO:0000259" key="9">
    <source>
        <dbReference type="Pfam" id="PF01274"/>
    </source>
</evidence>
<dbReference type="CDD" id="cd00727">
    <property type="entry name" value="malate_synt_A"/>
    <property type="match status" value="1"/>
</dbReference>
<dbReference type="FunFam" id="3.20.20.360:FF:000001">
    <property type="entry name" value="Malate synthase"/>
    <property type="match status" value="1"/>
</dbReference>
<dbReference type="GO" id="GO:0005737">
    <property type="term" value="C:cytoplasm"/>
    <property type="evidence" value="ECO:0007669"/>
    <property type="project" value="TreeGrafter"/>
</dbReference>
<dbReference type="InterPro" id="IPR011076">
    <property type="entry name" value="Malate_synth_sf"/>
</dbReference>
<comment type="pathway">
    <text evidence="8">Carbohydrate metabolism; glyoxylate cycle; (S)-malate from isocitrate: step 2/2.</text>
</comment>